<evidence type="ECO:0000313" key="1">
    <source>
        <dbReference type="EMBL" id="JAD21388.1"/>
    </source>
</evidence>
<name>A0A0A8Y864_ARUDO</name>
<dbReference type="EMBL" id="GBRH01276507">
    <property type="protein sequence ID" value="JAD21388.1"/>
    <property type="molecule type" value="Transcribed_RNA"/>
</dbReference>
<reference evidence="1" key="2">
    <citation type="journal article" date="2015" name="Data Brief">
        <title>Shoot transcriptome of the giant reed, Arundo donax.</title>
        <authorList>
            <person name="Barrero R.A."/>
            <person name="Guerrero F.D."/>
            <person name="Moolhuijzen P."/>
            <person name="Goolsby J.A."/>
            <person name="Tidwell J."/>
            <person name="Bellgard S.E."/>
            <person name="Bellgard M.I."/>
        </authorList>
    </citation>
    <scope>NUCLEOTIDE SEQUENCE</scope>
    <source>
        <tissue evidence="1">Shoot tissue taken approximately 20 cm above the soil surface</tissue>
    </source>
</reference>
<reference evidence="1" key="1">
    <citation type="submission" date="2014-09" db="EMBL/GenBank/DDBJ databases">
        <authorList>
            <person name="Magalhaes I.L.F."/>
            <person name="Oliveira U."/>
            <person name="Santos F.R."/>
            <person name="Vidigal T.H.D.A."/>
            <person name="Brescovit A.D."/>
            <person name="Santos A.J."/>
        </authorList>
    </citation>
    <scope>NUCLEOTIDE SEQUENCE</scope>
    <source>
        <tissue evidence="1">Shoot tissue taken approximately 20 cm above the soil surface</tissue>
    </source>
</reference>
<accession>A0A0A8Y864</accession>
<protein>
    <submittedName>
        <fullName evidence="1">Uncharacterized protein</fullName>
    </submittedName>
</protein>
<organism evidence="1">
    <name type="scientific">Arundo donax</name>
    <name type="common">Giant reed</name>
    <name type="synonym">Donax arundinaceus</name>
    <dbReference type="NCBI Taxonomy" id="35708"/>
    <lineage>
        <taxon>Eukaryota</taxon>
        <taxon>Viridiplantae</taxon>
        <taxon>Streptophyta</taxon>
        <taxon>Embryophyta</taxon>
        <taxon>Tracheophyta</taxon>
        <taxon>Spermatophyta</taxon>
        <taxon>Magnoliopsida</taxon>
        <taxon>Liliopsida</taxon>
        <taxon>Poales</taxon>
        <taxon>Poaceae</taxon>
        <taxon>PACMAD clade</taxon>
        <taxon>Arundinoideae</taxon>
        <taxon>Arundineae</taxon>
        <taxon>Arundo</taxon>
    </lineage>
</organism>
<proteinExistence type="predicted"/>
<sequence>MLNPATPQSA</sequence>